<dbReference type="InterPro" id="IPR050483">
    <property type="entry name" value="CoA-transferase_III_domain"/>
</dbReference>
<organism evidence="2 3">
    <name type="scientific">Enterovirga aerilata</name>
    <dbReference type="NCBI Taxonomy" id="2730920"/>
    <lineage>
        <taxon>Bacteria</taxon>
        <taxon>Pseudomonadati</taxon>
        <taxon>Pseudomonadota</taxon>
        <taxon>Alphaproteobacteria</taxon>
        <taxon>Hyphomicrobiales</taxon>
        <taxon>Methylobacteriaceae</taxon>
        <taxon>Enterovirga</taxon>
    </lineage>
</organism>
<dbReference type="AlphaFoldDB" id="A0A849I128"/>
<name>A0A849I128_9HYPH</name>
<dbReference type="PANTHER" id="PTHR48207:SF3">
    <property type="entry name" value="SUCCINATE--HYDROXYMETHYLGLUTARATE COA-TRANSFERASE"/>
    <property type="match status" value="1"/>
</dbReference>
<dbReference type="InterPro" id="IPR003673">
    <property type="entry name" value="CoA-Trfase_fam_III"/>
</dbReference>
<evidence type="ECO:0000313" key="3">
    <source>
        <dbReference type="Proteomes" id="UP000564885"/>
    </source>
</evidence>
<dbReference type="RefSeq" id="WP_171218919.1">
    <property type="nucleotide sequence ID" value="NZ_JABEPP010000003.1"/>
</dbReference>
<dbReference type="EMBL" id="JABEPP010000003">
    <property type="protein sequence ID" value="NNM73476.1"/>
    <property type="molecule type" value="Genomic_DNA"/>
</dbReference>
<reference evidence="2 3" key="1">
    <citation type="submission" date="2020-04" db="EMBL/GenBank/DDBJ databases">
        <title>Enterovirga sp. isolate from soil.</title>
        <authorList>
            <person name="Chea S."/>
            <person name="Kim D.-U."/>
        </authorList>
    </citation>
    <scope>NUCLEOTIDE SEQUENCE [LARGE SCALE GENOMIC DNA]</scope>
    <source>
        <strain evidence="2 3">DB1703</strain>
    </source>
</reference>
<keyword evidence="1 2" id="KW-0808">Transferase</keyword>
<dbReference type="InterPro" id="IPR044855">
    <property type="entry name" value="CoA-Trfase_III_dom3_sf"/>
</dbReference>
<dbReference type="Proteomes" id="UP000564885">
    <property type="component" value="Unassembled WGS sequence"/>
</dbReference>
<keyword evidence="3" id="KW-1185">Reference proteome</keyword>
<evidence type="ECO:0000256" key="1">
    <source>
        <dbReference type="ARBA" id="ARBA00022679"/>
    </source>
</evidence>
<sequence length="397" mass="42521">MTAAAPSSALSHIRVLDLTRVRAGPTCCRIFADFGADVIKIEAPQGVDPNEGMSGQRLGYDMQNLHRNKRSLTLNLKKPEGRAILMRLVETADVVVENFRPDVKERLGIAYEDLRAVNPRIILASISGFGQTGPYRDRAGFDQIAQGMGGLMWVTGAPGQGPMRAGIAVADSSAGIYAATGILVALAERERSGEGQWVQTSLLQSQIAMMDFQAAAFLVEGKVPGQAGNDHPYSTPMGVVPTQDGFINIGVGGEGQWAALCRALERPDLANHPDYAVQDLRFRNREKLMTELAAVFATRSSADWLRTLDAHGVPAGPIYRVNEVFADPQVQHLGIAKPVRHPQLGDIRLVGQPIDLSRTPAGIASPTPDAGEHTEEILRDIGLDAGAVSDLRAAGVV</sequence>
<dbReference type="Pfam" id="PF02515">
    <property type="entry name" value="CoA_transf_3"/>
    <property type="match status" value="1"/>
</dbReference>
<protein>
    <submittedName>
        <fullName evidence="2">CoA transferase</fullName>
    </submittedName>
</protein>
<comment type="caution">
    <text evidence="2">The sequence shown here is derived from an EMBL/GenBank/DDBJ whole genome shotgun (WGS) entry which is preliminary data.</text>
</comment>
<evidence type="ECO:0000313" key="2">
    <source>
        <dbReference type="EMBL" id="NNM73476.1"/>
    </source>
</evidence>
<dbReference type="GO" id="GO:0008410">
    <property type="term" value="F:CoA-transferase activity"/>
    <property type="evidence" value="ECO:0007669"/>
    <property type="project" value="TreeGrafter"/>
</dbReference>
<gene>
    <name evidence="2" type="ORF">HJG44_13895</name>
</gene>
<dbReference type="SUPFAM" id="SSF89796">
    <property type="entry name" value="CoA-transferase family III (CaiB/BaiF)"/>
    <property type="match status" value="1"/>
</dbReference>
<dbReference type="PANTHER" id="PTHR48207">
    <property type="entry name" value="SUCCINATE--HYDROXYMETHYLGLUTARATE COA-TRANSFERASE"/>
    <property type="match status" value="1"/>
</dbReference>
<dbReference type="Gene3D" id="3.30.1540.10">
    <property type="entry name" value="formyl-coa transferase, domain 3"/>
    <property type="match status" value="1"/>
</dbReference>
<dbReference type="InterPro" id="IPR023606">
    <property type="entry name" value="CoA-Trfase_III_dom_1_sf"/>
</dbReference>
<dbReference type="Gene3D" id="3.40.50.10540">
    <property type="entry name" value="Crotonobetainyl-coa:carnitine coa-transferase, domain 1"/>
    <property type="match status" value="1"/>
</dbReference>
<proteinExistence type="predicted"/>
<accession>A0A849I128</accession>